<dbReference type="PANTHER" id="PTHR43877:SF2">
    <property type="entry name" value="AMINOALKYLPHOSPHONATE N-ACETYLTRANSFERASE-RELATED"/>
    <property type="match status" value="1"/>
</dbReference>
<accession>A0A420XTF2</accession>
<evidence type="ECO:0000256" key="2">
    <source>
        <dbReference type="ARBA" id="ARBA00023315"/>
    </source>
</evidence>
<dbReference type="Proteomes" id="UP000281955">
    <property type="component" value="Unassembled WGS sequence"/>
</dbReference>
<dbReference type="SUPFAM" id="SSF55729">
    <property type="entry name" value="Acyl-CoA N-acyltransferases (Nat)"/>
    <property type="match status" value="1"/>
</dbReference>
<dbReference type="InParanoid" id="A0A420XTF2"/>
<dbReference type="CDD" id="cd04301">
    <property type="entry name" value="NAT_SF"/>
    <property type="match status" value="1"/>
</dbReference>
<comment type="caution">
    <text evidence="4">The sequence shown here is derived from an EMBL/GenBank/DDBJ whole genome shotgun (WGS) entry which is preliminary data.</text>
</comment>
<dbReference type="InterPro" id="IPR016181">
    <property type="entry name" value="Acyl_CoA_acyltransferase"/>
</dbReference>
<name>A0A420XTF2_9ACTN</name>
<protein>
    <submittedName>
        <fullName evidence="4">Acetyltransferase (GNAT) family protein</fullName>
    </submittedName>
</protein>
<organism evidence="4 5">
    <name type="scientific">Motilibacter peucedani</name>
    <dbReference type="NCBI Taxonomy" id="598650"/>
    <lineage>
        <taxon>Bacteria</taxon>
        <taxon>Bacillati</taxon>
        <taxon>Actinomycetota</taxon>
        <taxon>Actinomycetes</taxon>
        <taxon>Motilibacterales</taxon>
        <taxon>Motilibacteraceae</taxon>
        <taxon>Motilibacter</taxon>
    </lineage>
</organism>
<reference evidence="4 5" key="1">
    <citation type="submission" date="2018-10" db="EMBL/GenBank/DDBJ databases">
        <title>Genomic Encyclopedia of Archaeal and Bacterial Type Strains, Phase II (KMG-II): from individual species to whole genera.</title>
        <authorList>
            <person name="Goeker M."/>
        </authorList>
    </citation>
    <scope>NUCLEOTIDE SEQUENCE [LARGE SCALE GENOMIC DNA]</scope>
    <source>
        <strain evidence="4 5">RP-AC37</strain>
    </source>
</reference>
<dbReference type="AlphaFoldDB" id="A0A420XTF2"/>
<keyword evidence="1 4" id="KW-0808">Transferase</keyword>
<dbReference type="PANTHER" id="PTHR43877">
    <property type="entry name" value="AMINOALKYLPHOSPHONATE N-ACETYLTRANSFERASE-RELATED-RELATED"/>
    <property type="match status" value="1"/>
</dbReference>
<dbReference type="Pfam" id="PF00583">
    <property type="entry name" value="Acetyltransf_1"/>
    <property type="match status" value="1"/>
</dbReference>
<dbReference type="GO" id="GO:0016747">
    <property type="term" value="F:acyltransferase activity, transferring groups other than amino-acyl groups"/>
    <property type="evidence" value="ECO:0007669"/>
    <property type="project" value="InterPro"/>
</dbReference>
<keyword evidence="5" id="KW-1185">Reference proteome</keyword>
<feature type="domain" description="N-acetyltransferase" evidence="3">
    <location>
        <begin position="1"/>
        <end position="154"/>
    </location>
</feature>
<evidence type="ECO:0000259" key="3">
    <source>
        <dbReference type="PROSITE" id="PS51186"/>
    </source>
</evidence>
<dbReference type="PROSITE" id="PS51186">
    <property type="entry name" value="GNAT"/>
    <property type="match status" value="1"/>
</dbReference>
<evidence type="ECO:0000313" key="5">
    <source>
        <dbReference type="Proteomes" id="UP000281955"/>
    </source>
</evidence>
<evidence type="ECO:0000256" key="1">
    <source>
        <dbReference type="ARBA" id="ARBA00022679"/>
    </source>
</evidence>
<keyword evidence="2" id="KW-0012">Acyltransferase</keyword>
<gene>
    <name evidence="4" type="ORF">CLV35_0456</name>
</gene>
<dbReference type="Gene3D" id="3.40.630.30">
    <property type="match status" value="1"/>
</dbReference>
<dbReference type="InterPro" id="IPR050832">
    <property type="entry name" value="Bact_Acetyltransf"/>
</dbReference>
<proteinExistence type="predicted"/>
<sequence length="164" mass="17671">MTIRPMQTAEDAAAFRTLNEEWIRRYFTVEPEDERQLGDPFGVIVEPGGEVLMAEVDGEVVGCVALRPAGDGDYELSKMSVSPSMRGGGIGRRILTAAVDRARELGATSLFLGSSTQLGPAVHLYESVGFEHVPPESVHMPYARASVFMRMPLSAVDGSLSSTP</sequence>
<dbReference type="InterPro" id="IPR000182">
    <property type="entry name" value="GNAT_dom"/>
</dbReference>
<dbReference type="EMBL" id="RBWV01000009">
    <property type="protein sequence ID" value="RKS80037.1"/>
    <property type="molecule type" value="Genomic_DNA"/>
</dbReference>
<evidence type="ECO:0000313" key="4">
    <source>
        <dbReference type="EMBL" id="RKS80037.1"/>
    </source>
</evidence>